<dbReference type="PANTHER" id="PTHR41259:SF1">
    <property type="entry name" value="DOUBLE-STRAND BREAK REPAIR RAD50 ATPASE, PUTATIVE-RELATED"/>
    <property type="match status" value="1"/>
</dbReference>
<dbReference type="AlphaFoldDB" id="X1AKN9"/>
<dbReference type="EMBL" id="BART01011279">
    <property type="protein sequence ID" value="GAG82999.1"/>
    <property type="molecule type" value="Genomic_DNA"/>
</dbReference>
<proteinExistence type="predicted"/>
<organism evidence="2">
    <name type="scientific">marine sediment metagenome</name>
    <dbReference type="NCBI Taxonomy" id="412755"/>
    <lineage>
        <taxon>unclassified sequences</taxon>
        <taxon>metagenomes</taxon>
        <taxon>ecological metagenomes</taxon>
    </lineage>
</organism>
<name>X1AKN9_9ZZZZ</name>
<gene>
    <name evidence="2" type="ORF">S01H4_24096</name>
</gene>
<sequence length="197" mass="22849">ERETDIEESKKTMEENKDLSEEYPRLVEQDNKEKFEIESMRRGMKLLEVTRDGIVSGVKGHIETHMMRFLPSLTAQRYNMAQIDEKDYRIKVYDREACRWRGKGVFSGATQDQISLALRLAFALSTIPSSRGARPGFIFLDEPLSGFDSQRRDGLLNLLRGELFKYFNQIIVISHLEELKNEFPKQIKLEAGEVVTE</sequence>
<feature type="region of interest" description="Disordered" evidence="1">
    <location>
        <begin position="1"/>
        <end position="25"/>
    </location>
</feature>
<evidence type="ECO:0000313" key="2">
    <source>
        <dbReference type="EMBL" id="GAG82999.1"/>
    </source>
</evidence>
<evidence type="ECO:0008006" key="3">
    <source>
        <dbReference type="Google" id="ProtNLM"/>
    </source>
</evidence>
<accession>X1AKN9</accession>
<dbReference type="Gene3D" id="3.40.50.300">
    <property type="entry name" value="P-loop containing nucleotide triphosphate hydrolases"/>
    <property type="match status" value="1"/>
</dbReference>
<dbReference type="PANTHER" id="PTHR41259">
    <property type="entry name" value="DOUBLE-STRAND BREAK REPAIR RAD50 ATPASE, PUTATIVE-RELATED"/>
    <property type="match status" value="1"/>
</dbReference>
<protein>
    <recommendedName>
        <fullName evidence="3">RecF/RecN/SMC N-terminal domain-containing protein</fullName>
    </recommendedName>
</protein>
<dbReference type="InterPro" id="IPR027417">
    <property type="entry name" value="P-loop_NTPase"/>
</dbReference>
<comment type="caution">
    <text evidence="2">The sequence shown here is derived from an EMBL/GenBank/DDBJ whole genome shotgun (WGS) entry which is preliminary data.</text>
</comment>
<feature type="non-terminal residue" evidence="2">
    <location>
        <position position="1"/>
    </location>
</feature>
<evidence type="ECO:0000256" key="1">
    <source>
        <dbReference type="SAM" id="MobiDB-lite"/>
    </source>
</evidence>
<reference evidence="2" key="1">
    <citation type="journal article" date="2014" name="Front. Microbiol.">
        <title>High frequency of phylogenetically diverse reductive dehalogenase-homologous genes in deep subseafloor sedimentary metagenomes.</title>
        <authorList>
            <person name="Kawai M."/>
            <person name="Futagami T."/>
            <person name="Toyoda A."/>
            <person name="Takaki Y."/>
            <person name="Nishi S."/>
            <person name="Hori S."/>
            <person name="Arai W."/>
            <person name="Tsubouchi T."/>
            <person name="Morono Y."/>
            <person name="Uchiyama I."/>
            <person name="Ito T."/>
            <person name="Fujiyama A."/>
            <person name="Inagaki F."/>
            <person name="Takami H."/>
        </authorList>
    </citation>
    <scope>NUCLEOTIDE SEQUENCE</scope>
    <source>
        <strain evidence="2">Expedition CK06-06</strain>
    </source>
</reference>
<dbReference type="SUPFAM" id="SSF52540">
    <property type="entry name" value="P-loop containing nucleoside triphosphate hydrolases"/>
    <property type="match status" value="1"/>
</dbReference>